<reference evidence="2 3" key="1">
    <citation type="submission" date="2024-02" db="EMBL/GenBank/DDBJ databases">
        <title>De novo assembly and annotation of 12 fungi associated with fruit tree decline syndrome in Ontario, Canada.</title>
        <authorList>
            <person name="Sulman M."/>
            <person name="Ellouze W."/>
            <person name="Ilyukhin E."/>
        </authorList>
    </citation>
    <scope>NUCLEOTIDE SEQUENCE [LARGE SCALE GENOMIC DNA]</scope>
    <source>
        <strain evidence="2 3">M1-105</strain>
    </source>
</reference>
<evidence type="ECO:0000313" key="3">
    <source>
        <dbReference type="Proteomes" id="UP001521116"/>
    </source>
</evidence>
<evidence type="ECO:0000313" key="2">
    <source>
        <dbReference type="EMBL" id="KAL1628679.1"/>
    </source>
</evidence>
<comment type="caution">
    <text evidence="2">The sequence shown here is derived from an EMBL/GenBank/DDBJ whole genome shotgun (WGS) entry which is preliminary data.</text>
</comment>
<name>A0ABR3SUI0_9PEZI</name>
<feature type="compositionally biased region" description="Basic and acidic residues" evidence="1">
    <location>
        <begin position="30"/>
        <end position="46"/>
    </location>
</feature>
<proteinExistence type="predicted"/>
<sequence length="425" mass="48267">MNSMALVPEFMLNAPDTEEHDVLESKHVELEVPKDEHVEHDVPKDENAEDGVLDDDVSETSDMTELTTQVLEDFATMDRSKPLTVRLWELEQEQRKKTPRLVETIDKFGSYKIIRFQDEEFAAFFAEKMDVKKVSTWATCVVGSIDVYQLYDLDGAYSRQDTSDFEEITDLEPITLGDWAKENIDGSLWSSLRKLLKHIQEHWVGPDKEYLGYELKIYTDKCVAGARPLTWHIDDYLVAYQTSGELGPSPVRIVTALKGPGTLFLQDRDVGHKHYDDDKYLDTLDKDQLALGELALYLPALQVPVWPEDMPAAIHSRPDNEDGDRIVVMIQLGTKRHMGGIMASHEEALEGSMWISAPALLPSVLLTRSCNQCIKAWLTWFCSILIDLSKAVETGKSIAEEKRSAEMKLGAKVRVFDLLRRVVSY</sequence>
<feature type="compositionally biased region" description="Acidic residues" evidence="1">
    <location>
        <begin position="47"/>
        <end position="59"/>
    </location>
</feature>
<dbReference type="EMBL" id="JAJVDC020000059">
    <property type="protein sequence ID" value="KAL1628679.1"/>
    <property type="molecule type" value="Genomic_DNA"/>
</dbReference>
<accession>A0ABR3SUI0</accession>
<evidence type="ECO:0000256" key="1">
    <source>
        <dbReference type="SAM" id="MobiDB-lite"/>
    </source>
</evidence>
<keyword evidence="3" id="KW-1185">Reference proteome</keyword>
<gene>
    <name evidence="2" type="ORF">SLS56_005671</name>
</gene>
<organism evidence="2 3">
    <name type="scientific">Neofusicoccum ribis</name>
    <dbReference type="NCBI Taxonomy" id="45134"/>
    <lineage>
        <taxon>Eukaryota</taxon>
        <taxon>Fungi</taxon>
        <taxon>Dikarya</taxon>
        <taxon>Ascomycota</taxon>
        <taxon>Pezizomycotina</taxon>
        <taxon>Dothideomycetes</taxon>
        <taxon>Dothideomycetes incertae sedis</taxon>
        <taxon>Botryosphaeriales</taxon>
        <taxon>Botryosphaeriaceae</taxon>
        <taxon>Neofusicoccum</taxon>
    </lineage>
</organism>
<dbReference type="Proteomes" id="UP001521116">
    <property type="component" value="Unassembled WGS sequence"/>
</dbReference>
<feature type="region of interest" description="Disordered" evidence="1">
    <location>
        <begin position="30"/>
        <end position="61"/>
    </location>
</feature>
<protein>
    <submittedName>
        <fullName evidence="2">Uncharacterized protein</fullName>
    </submittedName>
</protein>